<feature type="signal peptide" evidence="2">
    <location>
        <begin position="1"/>
        <end position="24"/>
    </location>
</feature>
<feature type="chain" id="PRO_5043406319" evidence="2">
    <location>
        <begin position="25"/>
        <end position="97"/>
    </location>
</feature>
<dbReference type="GO" id="GO:0006508">
    <property type="term" value="P:proteolysis"/>
    <property type="evidence" value="ECO:0007669"/>
    <property type="project" value="InterPro"/>
</dbReference>
<proteinExistence type="inferred from homology"/>
<accession>A0AAV6WRS7</accession>
<comment type="similarity">
    <text evidence="1">Belongs to the peptidase S10 family.</text>
</comment>
<comment type="caution">
    <text evidence="3">The sequence shown here is derived from an EMBL/GenBank/DDBJ whole genome shotgun (WGS) entry which is preliminary data.</text>
</comment>
<dbReference type="GO" id="GO:0016747">
    <property type="term" value="F:acyltransferase activity, transferring groups other than amino-acyl groups"/>
    <property type="evidence" value="ECO:0007669"/>
    <property type="project" value="TreeGrafter"/>
</dbReference>
<dbReference type="PANTHER" id="PTHR11802">
    <property type="entry name" value="SERINE PROTEASE FAMILY S10 SERINE CARBOXYPEPTIDASE"/>
    <property type="match status" value="1"/>
</dbReference>
<dbReference type="GO" id="GO:0004185">
    <property type="term" value="F:serine-type carboxypeptidase activity"/>
    <property type="evidence" value="ECO:0007669"/>
    <property type="project" value="InterPro"/>
</dbReference>
<keyword evidence="2" id="KW-0732">Signal</keyword>
<dbReference type="Pfam" id="PF00450">
    <property type="entry name" value="Peptidase_S10"/>
    <property type="match status" value="1"/>
</dbReference>
<evidence type="ECO:0000313" key="4">
    <source>
        <dbReference type="Proteomes" id="UP000826271"/>
    </source>
</evidence>
<evidence type="ECO:0000313" key="3">
    <source>
        <dbReference type="EMBL" id="KAG8372804.1"/>
    </source>
</evidence>
<dbReference type="AlphaFoldDB" id="A0AAV6WRS7"/>
<keyword evidence="4" id="KW-1185">Reference proteome</keyword>
<evidence type="ECO:0000256" key="2">
    <source>
        <dbReference type="SAM" id="SignalP"/>
    </source>
</evidence>
<reference evidence="3" key="1">
    <citation type="submission" date="2019-10" db="EMBL/GenBank/DDBJ databases">
        <authorList>
            <person name="Zhang R."/>
            <person name="Pan Y."/>
            <person name="Wang J."/>
            <person name="Ma R."/>
            <person name="Yu S."/>
        </authorList>
    </citation>
    <scope>NUCLEOTIDE SEQUENCE</scope>
    <source>
        <strain evidence="3">LA-IB0</strain>
        <tissue evidence="3">Leaf</tissue>
    </source>
</reference>
<organism evidence="3 4">
    <name type="scientific">Buddleja alternifolia</name>
    <dbReference type="NCBI Taxonomy" id="168488"/>
    <lineage>
        <taxon>Eukaryota</taxon>
        <taxon>Viridiplantae</taxon>
        <taxon>Streptophyta</taxon>
        <taxon>Embryophyta</taxon>
        <taxon>Tracheophyta</taxon>
        <taxon>Spermatophyta</taxon>
        <taxon>Magnoliopsida</taxon>
        <taxon>eudicotyledons</taxon>
        <taxon>Gunneridae</taxon>
        <taxon>Pentapetalae</taxon>
        <taxon>asterids</taxon>
        <taxon>lamiids</taxon>
        <taxon>Lamiales</taxon>
        <taxon>Scrophulariaceae</taxon>
        <taxon>Buddlejeae</taxon>
        <taxon>Buddleja</taxon>
    </lineage>
</organism>
<dbReference type="InterPro" id="IPR001563">
    <property type="entry name" value="Peptidase_S10"/>
</dbReference>
<name>A0AAV6WRS7_9LAMI</name>
<dbReference type="EMBL" id="WHWC01000012">
    <property type="protein sequence ID" value="KAG8372804.1"/>
    <property type="molecule type" value="Genomic_DNA"/>
</dbReference>
<dbReference type="InterPro" id="IPR029058">
    <property type="entry name" value="AB_hydrolase_fold"/>
</dbReference>
<dbReference type="SUPFAM" id="SSF53474">
    <property type="entry name" value="alpha/beta-Hydrolases"/>
    <property type="match status" value="1"/>
</dbReference>
<dbReference type="PANTHER" id="PTHR11802:SF224">
    <property type="entry name" value="SERINE CARBOXYPEPTIDASE-LIKE 7 ISOFORM X1"/>
    <property type="match status" value="1"/>
</dbReference>
<dbReference type="GO" id="GO:0019748">
    <property type="term" value="P:secondary metabolic process"/>
    <property type="evidence" value="ECO:0007669"/>
    <property type="project" value="TreeGrafter"/>
</dbReference>
<dbReference type="Proteomes" id="UP000826271">
    <property type="component" value="Unassembled WGS sequence"/>
</dbReference>
<protein>
    <submittedName>
        <fullName evidence="3">Uncharacterized protein</fullName>
    </submittedName>
</protein>
<dbReference type="Gene3D" id="3.40.50.1820">
    <property type="entry name" value="alpha/beta hydrolase"/>
    <property type="match status" value="1"/>
</dbReference>
<sequence length="97" mass="10723">MNLSLTKLIIWISWLFVCFYSSTSHSIIKTLPGYSGNLPFNLETGYVSVGESDEIELFYYFIESERNPSDDPLVLWLTGGPGCSGLCGLAFELGTSI</sequence>
<gene>
    <name evidence="3" type="ORF">BUALT_Bualt12G0105100</name>
</gene>
<evidence type="ECO:0000256" key="1">
    <source>
        <dbReference type="ARBA" id="ARBA00009431"/>
    </source>
</evidence>